<evidence type="ECO:0000256" key="1">
    <source>
        <dbReference type="ARBA" id="ARBA00023170"/>
    </source>
</evidence>
<evidence type="ECO:0000313" key="5">
    <source>
        <dbReference type="Proteomes" id="UP000011518"/>
    </source>
</evidence>
<keyword evidence="2" id="KW-0472">Membrane</keyword>
<dbReference type="Gene3D" id="1.20.1070.10">
    <property type="entry name" value="Rhodopsin 7-helix transmembrane proteins"/>
    <property type="match status" value="1"/>
</dbReference>
<accession>L9KW18</accession>
<protein>
    <submittedName>
        <fullName evidence="4">Frizzled-10</fullName>
    </submittedName>
</protein>
<dbReference type="AlphaFoldDB" id="L9KW18"/>
<evidence type="ECO:0000259" key="3">
    <source>
        <dbReference type="Pfam" id="PF01534"/>
    </source>
</evidence>
<dbReference type="GO" id="GO:0007166">
    <property type="term" value="P:cell surface receptor signaling pathway"/>
    <property type="evidence" value="ECO:0007669"/>
    <property type="project" value="InterPro"/>
</dbReference>
<dbReference type="InterPro" id="IPR000539">
    <property type="entry name" value="Frizzled/Smoothened_7TM"/>
</dbReference>
<reference evidence="5" key="2">
    <citation type="journal article" date="2013" name="Nat. Commun.">
        <title>Genome of the Chinese tree shrew.</title>
        <authorList>
            <person name="Fan Y."/>
            <person name="Huang Z.Y."/>
            <person name="Cao C.C."/>
            <person name="Chen C.S."/>
            <person name="Chen Y.X."/>
            <person name="Fan D.D."/>
            <person name="He J."/>
            <person name="Hou H.L."/>
            <person name="Hu L."/>
            <person name="Hu X.T."/>
            <person name="Jiang X.T."/>
            <person name="Lai R."/>
            <person name="Lang Y.S."/>
            <person name="Liang B."/>
            <person name="Liao S.G."/>
            <person name="Mu D."/>
            <person name="Ma Y.Y."/>
            <person name="Niu Y.Y."/>
            <person name="Sun X.Q."/>
            <person name="Xia J.Q."/>
            <person name="Xiao J."/>
            <person name="Xiong Z.Q."/>
            <person name="Xu L."/>
            <person name="Yang L."/>
            <person name="Zhang Y."/>
            <person name="Zhao W."/>
            <person name="Zhao X.D."/>
            <person name="Zheng Y.T."/>
            <person name="Zhou J.M."/>
            <person name="Zhu Y.B."/>
            <person name="Zhang G.J."/>
            <person name="Wang J."/>
            <person name="Yao Y.G."/>
        </authorList>
    </citation>
    <scope>NUCLEOTIDE SEQUENCE [LARGE SCALE GENOMIC DNA]</scope>
</reference>
<proteinExistence type="predicted"/>
<name>L9KW18_TUPCH</name>
<dbReference type="InParanoid" id="L9KW18"/>
<gene>
    <name evidence="4" type="ORF">TREES_T100020465</name>
</gene>
<keyword evidence="2" id="KW-0812">Transmembrane</keyword>
<dbReference type="STRING" id="246437.L9KW18"/>
<sequence length="58" mass="6543">MDHWKGLARQHTCEVNNQTKSLDCRMASSIPAVEVFLVKIFMLLVVGITSGMNAHRWA</sequence>
<evidence type="ECO:0000313" key="4">
    <source>
        <dbReference type="EMBL" id="ELW66986.1"/>
    </source>
</evidence>
<dbReference type="Proteomes" id="UP000011518">
    <property type="component" value="Unassembled WGS sequence"/>
</dbReference>
<organism evidence="4 5">
    <name type="scientific">Tupaia chinensis</name>
    <name type="common">Chinese tree shrew</name>
    <name type="synonym">Tupaia belangeri chinensis</name>
    <dbReference type="NCBI Taxonomy" id="246437"/>
    <lineage>
        <taxon>Eukaryota</taxon>
        <taxon>Metazoa</taxon>
        <taxon>Chordata</taxon>
        <taxon>Craniata</taxon>
        <taxon>Vertebrata</taxon>
        <taxon>Euteleostomi</taxon>
        <taxon>Mammalia</taxon>
        <taxon>Eutheria</taxon>
        <taxon>Euarchontoglires</taxon>
        <taxon>Scandentia</taxon>
        <taxon>Tupaiidae</taxon>
        <taxon>Tupaia</taxon>
    </lineage>
</organism>
<evidence type="ECO:0000256" key="2">
    <source>
        <dbReference type="SAM" id="Phobius"/>
    </source>
</evidence>
<dbReference type="EMBL" id="KB320633">
    <property type="protein sequence ID" value="ELW66986.1"/>
    <property type="molecule type" value="Genomic_DNA"/>
</dbReference>
<feature type="domain" description="Frizzled/Smoothened 7TM" evidence="3">
    <location>
        <begin position="2"/>
        <end position="52"/>
    </location>
</feature>
<keyword evidence="2" id="KW-1133">Transmembrane helix</keyword>
<reference evidence="5" key="1">
    <citation type="submission" date="2012-07" db="EMBL/GenBank/DDBJ databases">
        <title>Genome of the Chinese tree shrew, a rising model animal genetically related to primates.</title>
        <authorList>
            <person name="Zhang G."/>
            <person name="Fan Y."/>
            <person name="Yao Y."/>
            <person name="Huang Z."/>
        </authorList>
    </citation>
    <scope>NUCLEOTIDE SEQUENCE [LARGE SCALE GENOMIC DNA]</scope>
</reference>
<keyword evidence="1" id="KW-0675">Receptor</keyword>
<feature type="transmembrane region" description="Helical" evidence="2">
    <location>
        <begin position="35"/>
        <end position="54"/>
    </location>
</feature>
<dbReference type="GO" id="GO:0016020">
    <property type="term" value="C:membrane"/>
    <property type="evidence" value="ECO:0007669"/>
    <property type="project" value="InterPro"/>
</dbReference>
<keyword evidence="5" id="KW-1185">Reference proteome</keyword>
<dbReference type="Pfam" id="PF01534">
    <property type="entry name" value="Frizzled"/>
    <property type="match status" value="1"/>
</dbReference>